<protein>
    <recommendedName>
        <fullName evidence="13">Oligopeptide transporter</fullName>
    </recommendedName>
</protein>
<dbReference type="AlphaFoldDB" id="A0A814KF39"/>
<keyword evidence="2" id="KW-0813">Transport</keyword>
<dbReference type="GO" id="GO:0035673">
    <property type="term" value="F:oligopeptide transmembrane transporter activity"/>
    <property type="evidence" value="ECO:0007669"/>
    <property type="project" value="InterPro"/>
</dbReference>
<dbReference type="Pfam" id="PF03169">
    <property type="entry name" value="OPT"/>
    <property type="match status" value="1"/>
</dbReference>
<reference evidence="10" key="1">
    <citation type="submission" date="2021-02" db="EMBL/GenBank/DDBJ databases">
        <authorList>
            <person name="Nowell W R."/>
        </authorList>
    </citation>
    <scope>NUCLEOTIDE SEQUENCE</scope>
</reference>
<feature type="transmembrane region" description="Helical" evidence="9">
    <location>
        <begin position="292"/>
        <end position="311"/>
    </location>
</feature>
<keyword evidence="7 9" id="KW-0472">Membrane</keyword>
<keyword evidence="6 9" id="KW-1133">Transmembrane helix</keyword>
<feature type="transmembrane region" description="Helical" evidence="9">
    <location>
        <begin position="660"/>
        <end position="680"/>
    </location>
</feature>
<evidence type="ECO:0000256" key="8">
    <source>
        <dbReference type="SAM" id="MobiDB-lite"/>
    </source>
</evidence>
<evidence type="ECO:0000256" key="5">
    <source>
        <dbReference type="ARBA" id="ARBA00022927"/>
    </source>
</evidence>
<evidence type="ECO:0000256" key="9">
    <source>
        <dbReference type="SAM" id="Phobius"/>
    </source>
</evidence>
<dbReference type="InterPro" id="IPR004813">
    <property type="entry name" value="OPT"/>
</dbReference>
<dbReference type="Proteomes" id="UP000681722">
    <property type="component" value="Unassembled WGS sequence"/>
</dbReference>
<feature type="transmembrane region" description="Helical" evidence="9">
    <location>
        <begin position="158"/>
        <end position="177"/>
    </location>
</feature>
<keyword evidence="5" id="KW-0653">Protein transport</keyword>
<accession>A0A814KF39</accession>
<proteinExistence type="predicted"/>
<dbReference type="GO" id="GO:0016020">
    <property type="term" value="C:membrane"/>
    <property type="evidence" value="ECO:0007669"/>
    <property type="project" value="UniProtKB-SubCell"/>
</dbReference>
<feature type="transmembrane region" description="Helical" evidence="9">
    <location>
        <begin position="255"/>
        <end position="280"/>
    </location>
</feature>
<name>A0A814KF39_9BILA</name>
<sequence>MNGNHQAPRTIEPDHRHNHDHRCNDQQGEKNQTSPDDVFFLYDHTPDVFGDELNNYTDCEQSSYEEIAGIVSNKDDYDMVTITFRSCLIGVLYAGLVSLVNKYLLYKRYSYSVPPFVLLLLTFPIGKLLGWCLPKRHFNILEWKVSFNPCPFTIKEHAIVYIMVYIASEIVAANDIVIVKQAYYYQKTYFAWGLLLALSSQLMGYGMAGVLRRFLVWPSPMIWPANLPVIALLRTLHEDEQSTSVRWLKLSRIKFFLLAAICQAIYYWFPGYIMPVLASFSWMCMISPKNVILAQLTGYNGLGMGSLVFDWNNLTQDVGSPILIPRWALINVLVGFVCLIWVLLPITYFAGLFNFKTVPIGITWWHFTSDGNYLTENVNELINATYIEMHKPIVLSCATAMTDYITFTALASLSVHTVLYHGKDIIQYLQTSLKKRENDIHCTLMAKYPEVPEWWHIVVFSVAFILAIIACKFGHFMPWYYLFVAVPFACLCVLPVGIVQAMTTIPILPIFVARTIAGEIFEGDPVGLMSFMIYAYETIIQALFLTSIFKFGHFMKISSRTLFIVQLSITIVSVIIKYGIVDYIIDSVPNLCLENSDWTCSIINKKPFVVAAVGDSQLIGRLSITGNPVPPAGRIITWFIVGFLFNTIIRQWWWERYALLFSIAMDIGVQISSIAIYTLLSNNIFFPNWWGMGGDNNDGCPLSEANYYGHIAQYPA</sequence>
<evidence type="ECO:0000256" key="6">
    <source>
        <dbReference type="ARBA" id="ARBA00022989"/>
    </source>
</evidence>
<keyword evidence="3 9" id="KW-0812">Transmembrane</keyword>
<keyword evidence="12" id="KW-1185">Reference proteome</keyword>
<dbReference type="EMBL" id="CAJOBC010004261">
    <property type="protein sequence ID" value="CAF3821132.1"/>
    <property type="molecule type" value="Genomic_DNA"/>
</dbReference>
<feature type="transmembrane region" description="Helical" evidence="9">
    <location>
        <begin position="116"/>
        <end position="138"/>
    </location>
</feature>
<evidence type="ECO:0000313" key="10">
    <source>
        <dbReference type="EMBL" id="CAF1051655.1"/>
    </source>
</evidence>
<feature type="transmembrane region" description="Helical" evidence="9">
    <location>
        <begin position="528"/>
        <end position="549"/>
    </location>
</feature>
<feature type="transmembrane region" description="Helical" evidence="9">
    <location>
        <begin position="480"/>
        <end position="508"/>
    </location>
</feature>
<feature type="compositionally biased region" description="Basic and acidic residues" evidence="8">
    <location>
        <begin position="11"/>
        <end position="28"/>
    </location>
</feature>
<dbReference type="Proteomes" id="UP000663829">
    <property type="component" value="Unassembled WGS sequence"/>
</dbReference>
<comment type="caution">
    <text evidence="10">The sequence shown here is derived from an EMBL/GenBank/DDBJ whole genome shotgun (WGS) entry which is preliminary data.</text>
</comment>
<evidence type="ECO:0000256" key="3">
    <source>
        <dbReference type="ARBA" id="ARBA00022692"/>
    </source>
</evidence>
<feature type="transmembrane region" description="Helical" evidence="9">
    <location>
        <begin position="189"/>
        <end position="208"/>
    </location>
</feature>
<evidence type="ECO:0000256" key="1">
    <source>
        <dbReference type="ARBA" id="ARBA00004141"/>
    </source>
</evidence>
<feature type="transmembrane region" description="Helical" evidence="9">
    <location>
        <begin position="635"/>
        <end position="653"/>
    </location>
</feature>
<feature type="region of interest" description="Disordered" evidence="8">
    <location>
        <begin position="1"/>
        <end position="32"/>
    </location>
</feature>
<feature type="transmembrane region" description="Helical" evidence="9">
    <location>
        <begin position="454"/>
        <end position="473"/>
    </location>
</feature>
<dbReference type="EMBL" id="CAJNOQ010004261">
    <property type="protein sequence ID" value="CAF1051655.1"/>
    <property type="molecule type" value="Genomic_DNA"/>
</dbReference>
<keyword evidence="4" id="KW-0571">Peptide transport</keyword>
<dbReference type="OrthoDB" id="9986677at2759"/>
<dbReference type="GO" id="GO:0015031">
    <property type="term" value="P:protein transport"/>
    <property type="evidence" value="ECO:0007669"/>
    <property type="project" value="UniProtKB-KW"/>
</dbReference>
<evidence type="ECO:0000256" key="4">
    <source>
        <dbReference type="ARBA" id="ARBA00022856"/>
    </source>
</evidence>
<feature type="transmembrane region" description="Helical" evidence="9">
    <location>
        <begin position="323"/>
        <end position="344"/>
    </location>
</feature>
<comment type="subcellular location">
    <subcellularLocation>
        <location evidence="1">Membrane</location>
        <topology evidence="1">Multi-pass membrane protein</topology>
    </subcellularLocation>
</comment>
<evidence type="ECO:0008006" key="13">
    <source>
        <dbReference type="Google" id="ProtNLM"/>
    </source>
</evidence>
<dbReference type="NCBIfam" id="TIGR00728">
    <property type="entry name" value="OPT_sfam"/>
    <property type="match status" value="1"/>
</dbReference>
<evidence type="ECO:0000256" key="7">
    <source>
        <dbReference type="ARBA" id="ARBA00023136"/>
    </source>
</evidence>
<dbReference type="InterPro" id="IPR004648">
    <property type="entry name" value="Oligpept_transpt"/>
</dbReference>
<dbReference type="PANTHER" id="PTHR22601">
    <property type="entry name" value="ISP4 LIKE PROTEIN"/>
    <property type="match status" value="1"/>
</dbReference>
<evidence type="ECO:0000313" key="11">
    <source>
        <dbReference type="EMBL" id="CAF3821132.1"/>
    </source>
</evidence>
<organism evidence="10 12">
    <name type="scientific">Didymodactylos carnosus</name>
    <dbReference type="NCBI Taxonomy" id="1234261"/>
    <lineage>
        <taxon>Eukaryota</taxon>
        <taxon>Metazoa</taxon>
        <taxon>Spiralia</taxon>
        <taxon>Gnathifera</taxon>
        <taxon>Rotifera</taxon>
        <taxon>Eurotatoria</taxon>
        <taxon>Bdelloidea</taxon>
        <taxon>Philodinida</taxon>
        <taxon>Philodinidae</taxon>
        <taxon>Didymodactylos</taxon>
    </lineage>
</organism>
<evidence type="ECO:0000256" key="2">
    <source>
        <dbReference type="ARBA" id="ARBA00022448"/>
    </source>
</evidence>
<evidence type="ECO:0000313" key="12">
    <source>
        <dbReference type="Proteomes" id="UP000663829"/>
    </source>
</evidence>
<feature type="transmembrane region" description="Helical" evidence="9">
    <location>
        <begin position="561"/>
        <end position="580"/>
    </location>
</feature>
<gene>
    <name evidence="10" type="ORF">GPM918_LOCUS16315</name>
    <name evidence="11" type="ORF">SRO942_LOCUS16315</name>
</gene>
<feature type="transmembrane region" description="Helical" evidence="9">
    <location>
        <begin position="82"/>
        <end position="104"/>
    </location>
</feature>